<name>A0ABY1ZK73_9GAMM</name>
<proteinExistence type="predicted"/>
<dbReference type="EMBL" id="SJDL01000027">
    <property type="protein sequence ID" value="TBW52566.1"/>
    <property type="molecule type" value="Genomic_DNA"/>
</dbReference>
<dbReference type="Proteomes" id="UP000313645">
    <property type="component" value="Unassembled WGS sequence"/>
</dbReference>
<gene>
    <name evidence="1" type="ORF">EZI54_16120</name>
</gene>
<reference evidence="1 2" key="1">
    <citation type="submission" date="2019-02" db="EMBL/GenBank/DDBJ databases">
        <title>Marinobacter halodurans sp. nov., a marine bacterium isolated from sea tidal flat.</title>
        <authorList>
            <person name="Yoo Y."/>
            <person name="Lee D.W."/>
            <person name="Kim B.S."/>
            <person name="Kim J.-J."/>
        </authorList>
    </citation>
    <scope>NUCLEOTIDE SEQUENCE [LARGE SCALE GENOMIC DNA]</scope>
    <source>
        <strain evidence="1 2">YJ-S3-2</strain>
    </source>
</reference>
<comment type="caution">
    <text evidence="1">The sequence shown here is derived from an EMBL/GenBank/DDBJ whole genome shotgun (WGS) entry which is preliminary data.</text>
</comment>
<dbReference type="RefSeq" id="WP_131482909.1">
    <property type="nucleotide sequence ID" value="NZ_SJDL01000027.1"/>
</dbReference>
<sequence length="104" mass="11573">MNSQDREYVAAVINYFWRGLAQPHTVNEKAAKVMYEALAEAQSCTASIDLVPRPTYTPGISWIVKEVAKIGKRIMSGDASVYNMCRDRVAANYRSFIEAALLGL</sequence>
<accession>A0ABY1ZK73</accession>
<protein>
    <submittedName>
        <fullName evidence="1">Uncharacterized protein</fullName>
    </submittedName>
</protein>
<evidence type="ECO:0000313" key="2">
    <source>
        <dbReference type="Proteomes" id="UP000313645"/>
    </source>
</evidence>
<organism evidence="1 2">
    <name type="scientific">Marinobacter halodurans</name>
    <dbReference type="NCBI Taxonomy" id="2528979"/>
    <lineage>
        <taxon>Bacteria</taxon>
        <taxon>Pseudomonadati</taxon>
        <taxon>Pseudomonadota</taxon>
        <taxon>Gammaproteobacteria</taxon>
        <taxon>Pseudomonadales</taxon>
        <taxon>Marinobacteraceae</taxon>
        <taxon>Marinobacter</taxon>
    </lineage>
</organism>
<keyword evidence="2" id="KW-1185">Reference proteome</keyword>
<evidence type="ECO:0000313" key="1">
    <source>
        <dbReference type="EMBL" id="TBW52566.1"/>
    </source>
</evidence>